<proteinExistence type="inferred from homology"/>
<dbReference type="PANTHER" id="PTHR28620">
    <property type="entry name" value="CENTROMERE PROTEIN V"/>
    <property type="match status" value="1"/>
</dbReference>
<comment type="similarity">
    <text evidence="1">Belongs to the Gfa family.</text>
</comment>
<dbReference type="OMA" id="SCHCGFI"/>
<sequence>MTSSASREPYRGSCRCGHIRYVAYITLPPAISPEGKVDRYSSVHFYKCNCTACLKFGLFHMRLPKATEDFYLLSPLEPEKELTDYKILEAGSSWYFCPTCGVRCFSFRGKGKVEDVELEEWVTKPADMTDTKAAAAAGGEGSKKITTKAWRIEKEGWDEGKRTSYLSINVQTLEPEDGLDLRELVDKKWLGFIDCREFKEKQRFDRPQTGGSW</sequence>
<evidence type="ECO:0000259" key="4">
    <source>
        <dbReference type="PROSITE" id="PS51891"/>
    </source>
</evidence>
<dbReference type="PROSITE" id="PS51891">
    <property type="entry name" value="CENP_V_GFA"/>
    <property type="match status" value="1"/>
</dbReference>
<dbReference type="EMBL" id="DS995705">
    <property type="protein sequence ID" value="EEQ33086.1"/>
    <property type="molecule type" value="Genomic_DNA"/>
</dbReference>
<evidence type="ECO:0000256" key="2">
    <source>
        <dbReference type="ARBA" id="ARBA00022723"/>
    </source>
</evidence>
<dbReference type="Gene3D" id="2.170.150.70">
    <property type="match status" value="1"/>
</dbReference>
<keyword evidence="6" id="KW-1185">Reference proteome</keyword>
<dbReference type="GO" id="GO:0016846">
    <property type="term" value="F:carbon-sulfur lyase activity"/>
    <property type="evidence" value="ECO:0007669"/>
    <property type="project" value="InterPro"/>
</dbReference>
<dbReference type="RefSeq" id="XP_002846036.1">
    <property type="nucleotide sequence ID" value="XM_002845990.1"/>
</dbReference>
<dbReference type="InterPro" id="IPR011057">
    <property type="entry name" value="Mss4-like_sf"/>
</dbReference>
<keyword evidence="2" id="KW-0479">Metal-binding</keyword>
<dbReference type="GO" id="GO:0046872">
    <property type="term" value="F:metal ion binding"/>
    <property type="evidence" value="ECO:0007669"/>
    <property type="project" value="UniProtKB-KW"/>
</dbReference>
<name>C5FT83_ARTOC</name>
<gene>
    <name evidence="5" type="ORF">MCYG_05905</name>
</gene>
<dbReference type="VEuPathDB" id="FungiDB:MCYG_05905"/>
<evidence type="ECO:0000256" key="3">
    <source>
        <dbReference type="ARBA" id="ARBA00022833"/>
    </source>
</evidence>
<dbReference type="HOGENOM" id="CLU_087334_0_0_1"/>
<protein>
    <submittedName>
        <fullName evidence="5">DUF636 domain-containing protein</fullName>
    </submittedName>
</protein>
<feature type="domain" description="CENP-V/GFA" evidence="4">
    <location>
        <begin position="10"/>
        <end position="158"/>
    </location>
</feature>
<dbReference type="OrthoDB" id="3930719at2759"/>
<dbReference type="eggNOG" id="ENOG502SRBP">
    <property type="taxonomic scope" value="Eukaryota"/>
</dbReference>
<evidence type="ECO:0000313" key="6">
    <source>
        <dbReference type="Proteomes" id="UP000002035"/>
    </source>
</evidence>
<dbReference type="AlphaFoldDB" id="C5FT83"/>
<evidence type="ECO:0000313" key="5">
    <source>
        <dbReference type="EMBL" id="EEQ33086.1"/>
    </source>
</evidence>
<reference evidence="6" key="1">
    <citation type="journal article" date="2012" name="MBio">
        <title>Comparative genome analysis of Trichophyton rubrum and related dermatophytes reveals candidate genes involved in infection.</title>
        <authorList>
            <person name="Martinez D.A."/>
            <person name="Oliver B.G."/>
            <person name="Graeser Y."/>
            <person name="Goldberg J.M."/>
            <person name="Li W."/>
            <person name="Martinez-Rossi N.M."/>
            <person name="Monod M."/>
            <person name="Shelest E."/>
            <person name="Barton R.C."/>
            <person name="Birch E."/>
            <person name="Brakhage A.A."/>
            <person name="Chen Z."/>
            <person name="Gurr S.J."/>
            <person name="Heiman D."/>
            <person name="Heitman J."/>
            <person name="Kosti I."/>
            <person name="Rossi A."/>
            <person name="Saif S."/>
            <person name="Samalova M."/>
            <person name="Saunders C.W."/>
            <person name="Shea T."/>
            <person name="Summerbell R.C."/>
            <person name="Xu J."/>
            <person name="Young S."/>
            <person name="Zeng Q."/>
            <person name="Birren B.W."/>
            <person name="Cuomo C.A."/>
            <person name="White T.C."/>
        </authorList>
    </citation>
    <scope>NUCLEOTIDE SEQUENCE [LARGE SCALE GENOMIC DNA]</scope>
    <source>
        <strain evidence="6">ATCC MYA-4605 / CBS 113480</strain>
    </source>
</reference>
<dbReference type="PANTHER" id="PTHR28620:SF1">
    <property type="entry name" value="CENP-V_GFA DOMAIN-CONTAINING PROTEIN"/>
    <property type="match status" value="1"/>
</dbReference>
<keyword evidence="3" id="KW-0862">Zinc</keyword>
<dbReference type="InterPro" id="IPR006913">
    <property type="entry name" value="CENP-V/GFA"/>
</dbReference>
<dbReference type="GeneID" id="9224325"/>
<organism evidence="5 6">
    <name type="scientific">Arthroderma otae (strain ATCC MYA-4605 / CBS 113480)</name>
    <name type="common">Microsporum canis</name>
    <dbReference type="NCBI Taxonomy" id="554155"/>
    <lineage>
        <taxon>Eukaryota</taxon>
        <taxon>Fungi</taxon>
        <taxon>Dikarya</taxon>
        <taxon>Ascomycota</taxon>
        <taxon>Pezizomycotina</taxon>
        <taxon>Eurotiomycetes</taxon>
        <taxon>Eurotiomycetidae</taxon>
        <taxon>Onygenales</taxon>
        <taxon>Arthrodermataceae</taxon>
        <taxon>Microsporum</taxon>
    </lineage>
</organism>
<dbReference type="InterPro" id="IPR052355">
    <property type="entry name" value="CENP-V-like"/>
</dbReference>
<evidence type="ECO:0000256" key="1">
    <source>
        <dbReference type="ARBA" id="ARBA00005495"/>
    </source>
</evidence>
<accession>C5FT83</accession>
<dbReference type="Proteomes" id="UP000002035">
    <property type="component" value="Unassembled WGS sequence"/>
</dbReference>
<dbReference type="SUPFAM" id="SSF51316">
    <property type="entry name" value="Mss4-like"/>
    <property type="match status" value="1"/>
</dbReference>